<dbReference type="AlphaFoldDB" id="A0A7W7MRT4"/>
<evidence type="ECO:0000259" key="1">
    <source>
        <dbReference type="Pfam" id="PF26607"/>
    </source>
</evidence>
<dbReference type="InterPro" id="IPR058502">
    <property type="entry name" value="PLL-like_beta-prop"/>
</dbReference>
<keyword evidence="3" id="KW-1185">Reference proteome</keyword>
<dbReference type="SUPFAM" id="SSF89372">
    <property type="entry name" value="Fucose-specific lectin"/>
    <property type="match status" value="1"/>
</dbReference>
<name>A0A7W7MRT4_9ACTN</name>
<dbReference type="RefSeq" id="WP_184995772.1">
    <property type="nucleotide sequence ID" value="NZ_BOMK01000003.1"/>
</dbReference>
<feature type="domain" description="PLL-like beta propeller" evidence="1">
    <location>
        <begin position="2"/>
        <end position="182"/>
    </location>
</feature>
<sequence length="188" mass="21167">MGTDFQVYTNHQNANGTWSGWYPLGGEAYAKIWINGTTFTNSHIDINTIGSDGGWWAREWSASDGWKNWRRVGNAPTTSITVGGYRGARIREYEPTYVTWPDGRQQVFVVGTDFQAYTIHQDANGTWSGWYPLGPNPGDVRSQVVVDGPTAASFIRIRVVGLYKDMFFRTWTPSGGWSNWAVWPGSTW</sequence>
<evidence type="ECO:0000313" key="2">
    <source>
        <dbReference type="EMBL" id="MBB4764601.1"/>
    </source>
</evidence>
<proteinExistence type="predicted"/>
<accession>A0A7W7MRT4</accession>
<comment type="caution">
    <text evidence="2">The sequence shown here is derived from an EMBL/GenBank/DDBJ whole genome shotgun (WGS) entry which is preliminary data.</text>
</comment>
<evidence type="ECO:0000313" key="3">
    <source>
        <dbReference type="Proteomes" id="UP000578112"/>
    </source>
</evidence>
<gene>
    <name evidence="2" type="ORF">BJ971_005157</name>
</gene>
<dbReference type="EMBL" id="JACHNH010000001">
    <property type="protein sequence ID" value="MBB4764601.1"/>
    <property type="molecule type" value="Genomic_DNA"/>
</dbReference>
<organism evidence="2 3">
    <name type="scientific">Actinoplanes digitatis</name>
    <dbReference type="NCBI Taxonomy" id="1868"/>
    <lineage>
        <taxon>Bacteria</taxon>
        <taxon>Bacillati</taxon>
        <taxon>Actinomycetota</taxon>
        <taxon>Actinomycetes</taxon>
        <taxon>Micromonosporales</taxon>
        <taxon>Micromonosporaceae</taxon>
        <taxon>Actinoplanes</taxon>
    </lineage>
</organism>
<dbReference type="Proteomes" id="UP000578112">
    <property type="component" value="Unassembled WGS sequence"/>
</dbReference>
<dbReference type="Pfam" id="PF26607">
    <property type="entry name" value="DUF8189"/>
    <property type="match status" value="1"/>
</dbReference>
<protein>
    <recommendedName>
        <fullName evidence="1">PLL-like beta propeller domain-containing protein</fullName>
    </recommendedName>
</protein>
<reference evidence="2 3" key="1">
    <citation type="submission" date="2020-08" db="EMBL/GenBank/DDBJ databases">
        <title>Sequencing the genomes of 1000 actinobacteria strains.</title>
        <authorList>
            <person name="Klenk H.-P."/>
        </authorList>
    </citation>
    <scope>NUCLEOTIDE SEQUENCE [LARGE SCALE GENOMIC DNA]</scope>
    <source>
        <strain evidence="2 3">DSM 43149</strain>
    </source>
</reference>